<dbReference type="Proteomes" id="UP001596548">
    <property type="component" value="Unassembled WGS sequence"/>
</dbReference>
<sequence>MRLGGLARGVGGVALVAFVAGCSSHSASPTWNGSSASASAPAAAVVESAPPFTEPAAYTFTLTHGCDDASPLGRYHVTVQSGAVTRAERIGASVQPSASSDVDLGPVTGQDGEEIDVPTLAGLREMAQTATDDGGKVTTTFDGTDGHPVKVVINVSDEGPAGDECWSVADYAHAS</sequence>
<keyword evidence="3" id="KW-1185">Reference proteome</keyword>
<accession>A0ABW2I3N9</accession>
<reference evidence="3" key="1">
    <citation type="journal article" date="2019" name="Int. J. Syst. Evol. Microbiol.">
        <title>The Global Catalogue of Microorganisms (GCM) 10K type strain sequencing project: providing services to taxonomists for standard genome sequencing and annotation.</title>
        <authorList>
            <consortium name="The Broad Institute Genomics Platform"/>
            <consortium name="The Broad Institute Genome Sequencing Center for Infectious Disease"/>
            <person name="Wu L."/>
            <person name="Ma J."/>
        </authorList>
    </citation>
    <scope>NUCLEOTIDE SEQUENCE [LARGE SCALE GENOMIC DNA]</scope>
    <source>
        <strain evidence="3">XZYJT-10</strain>
    </source>
</reference>
<name>A0ABW2I3N9_9ACTN</name>
<comment type="caution">
    <text evidence="2">The sequence shown here is derived from an EMBL/GenBank/DDBJ whole genome shotgun (WGS) entry which is preliminary data.</text>
</comment>
<evidence type="ECO:0000256" key="1">
    <source>
        <dbReference type="SAM" id="MobiDB-lite"/>
    </source>
</evidence>
<proteinExistence type="predicted"/>
<organism evidence="2 3">
    <name type="scientific">Paractinoplanes rhizophilus</name>
    <dbReference type="NCBI Taxonomy" id="1416877"/>
    <lineage>
        <taxon>Bacteria</taxon>
        <taxon>Bacillati</taxon>
        <taxon>Actinomycetota</taxon>
        <taxon>Actinomycetes</taxon>
        <taxon>Micromonosporales</taxon>
        <taxon>Micromonosporaceae</taxon>
        <taxon>Paractinoplanes</taxon>
    </lineage>
</organism>
<feature type="region of interest" description="Disordered" evidence="1">
    <location>
        <begin position="90"/>
        <end position="110"/>
    </location>
</feature>
<dbReference type="RefSeq" id="WP_378976883.1">
    <property type="nucleotide sequence ID" value="NZ_JBHTBJ010000052.1"/>
</dbReference>
<dbReference type="PROSITE" id="PS51257">
    <property type="entry name" value="PROKAR_LIPOPROTEIN"/>
    <property type="match status" value="1"/>
</dbReference>
<evidence type="ECO:0008006" key="4">
    <source>
        <dbReference type="Google" id="ProtNLM"/>
    </source>
</evidence>
<evidence type="ECO:0000313" key="2">
    <source>
        <dbReference type="EMBL" id="MFC7279496.1"/>
    </source>
</evidence>
<gene>
    <name evidence="2" type="ORF">ACFQS1_36505</name>
</gene>
<evidence type="ECO:0000313" key="3">
    <source>
        <dbReference type="Proteomes" id="UP001596548"/>
    </source>
</evidence>
<protein>
    <recommendedName>
        <fullName evidence="4">Lipoprotein</fullName>
    </recommendedName>
</protein>
<dbReference type="EMBL" id="JBHTBJ010000052">
    <property type="protein sequence ID" value="MFC7279496.1"/>
    <property type="molecule type" value="Genomic_DNA"/>
</dbReference>